<sequence>MIDGLEGSGALGGRRSEEENCLGESRPLIDDAGARKRRSCRRRKERRKSGRRLG</sequence>
<feature type="compositionally biased region" description="Gly residues" evidence="1">
    <location>
        <begin position="1"/>
        <end position="12"/>
    </location>
</feature>
<feature type="region of interest" description="Disordered" evidence="1">
    <location>
        <begin position="1"/>
        <end position="54"/>
    </location>
</feature>
<name>A0A061GEN5_THECC</name>
<accession>A0A061GEN5</accession>
<keyword evidence="3" id="KW-1185">Reference proteome</keyword>
<dbReference type="Proteomes" id="UP000026915">
    <property type="component" value="Chromosome 6"/>
</dbReference>
<protein>
    <submittedName>
        <fullName evidence="2">Uncharacterized protein</fullName>
    </submittedName>
</protein>
<proteinExistence type="predicted"/>
<dbReference type="EMBL" id="CM001884">
    <property type="protein sequence ID" value="EOY28036.1"/>
    <property type="molecule type" value="Genomic_DNA"/>
</dbReference>
<gene>
    <name evidence="2" type="ORF">TCM_029718</name>
</gene>
<feature type="compositionally biased region" description="Basic residues" evidence="1">
    <location>
        <begin position="35"/>
        <end position="54"/>
    </location>
</feature>
<organism evidence="2 3">
    <name type="scientific">Theobroma cacao</name>
    <name type="common">Cacao</name>
    <name type="synonym">Cocoa</name>
    <dbReference type="NCBI Taxonomy" id="3641"/>
    <lineage>
        <taxon>Eukaryota</taxon>
        <taxon>Viridiplantae</taxon>
        <taxon>Streptophyta</taxon>
        <taxon>Embryophyta</taxon>
        <taxon>Tracheophyta</taxon>
        <taxon>Spermatophyta</taxon>
        <taxon>Magnoliopsida</taxon>
        <taxon>eudicotyledons</taxon>
        <taxon>Gunneridae</taxon>
        <taxon>Pentapetalae</taxon>
        <taxon>rosids</taxon>
        <taxon>malvids</taxon>
        <taxon>Malvales</taxon>
        <taxon>Malvaceae</taxon>
        <taxon>Byttnerioideae</taxon>
        <taxon>Theobroma</taxon>
    </lineage>
</organism>
<dbReference type="Gramene" id="EOY28036">
    <property type="protein sequence ID" value="EOY28036"/>
    <property type="gene ID" value="TCM_029718"/>
</dbReference>
<evidence type="ECO:0000256" key="1">
    <source>
        <dbReference type="SAM" id="MobiDB-lite"/>
    </source>
</evidence>
<evidence type="ECO:0000313" key="2">
    <source>
        <dbReference type="EMBL" id="EOY28036.1"/>
    </source>
</evidence>
<dbReference type="AlphaFoldDB" id="A0A061GEN5"/>
<dbReference type="InParanoid" id="A0A061GEN5"/>
<evidence type="ECO:0000313" key="3">
    <source>
        <dbReference type="Proteomes" id="UP000026915"/>
    </source>
</evidence>
<reference evidence="2 3" key="1">
    <citation type="journal article" date="2013" name="Genome Biol.">
        <title>The genome sequence of the most widely cultivated cacao type and its use to identify candidate genes regulating pod color.</title>
        <authorList>
            <person name="Motamayor J.C."/>
            <person name="Mockaitis K."/>
            <person name="Schmutz J."/>
            <person name="Haiminen N."/>
            <person name="Iii D.L."/>
            <person name="Cornejo O."/>
            <person name="Findley S.D."/>
            <person name="Zheng P."/>
            <person name="Utro F."/>
            <person name="Royaert S."/>
            <person name="Saski C."/>
            <person name="Jenkins J."/>
            <person name="Podicheti R."/>
            <person name="Zhao M."/>
            <person name="Scheffler B.E."/>
            <person name="Stack J.C."/>
            <person name="Feltus F.A."/>
            <person name="Mustiga G.M."/>
            <person name="Amores F."/>
            <person name="Phillips W."/>
            <person name="Marelli J.P."/>
            <person name="May G.D."/>
            <person name="Shapiro H."/>
            <person name="Ma J."/>
            <person name="Bustamante C.D."/>
            <person name="Schnell R.J."/>
            <person name="Main D."/>
            <person name="Gilbert D."/>
            <person name="Parida L."/>
            <person name="Kuhn D.N."/>
        </authorList>
    </citation>
    <scope>NUCLEOTIDE SEQUENCE [LARGE SCALE GENOMIC DNA]</scope>
    <source>
        <strain evidence="3">cv. Matina 1-6</strain>
    </source>
</reference>
<dbReference type="HOGENOM" id="CLU_3054248_0_0_1"/>